<dbReference type="GO" id="GO:0046166">
    <property type="term" value="P:glyceraldehyde-3-phosphate biosynthetic process"/>
    <property type="evidence" value="ECO:0007669"/>
    <property type="project" value="TreeGrafter"/>
</dbReference>
<evidence type="ECO:0000256" key="6">
    <source>
        <dbReference type="ARBA" id="ARBA00023152"/>
    </source>
</evidence>
<dbReference type="GO" id="GO:0005829">
    <property type="term" value="C:cytosol"/>
    <property type="evidence" value="ECO:0007669"/>
    <property type="project" value="TreeGrafter"/>
</dbReference>
<dbReference type="InterPro" id="IPR013785">
    <property type="entry name" value="Aldolase_TIM"/>
</dbReference>
<dbReference type="CDD" id="cd00311">
    <property type="entry name" value="TIM"/>
    <property type="match status" value="1"/>
</dbReference>
<feature type="binding site" evidence="8">
    <location>
        <begin position="18"/>
        <end position="20"/>
    </location>
    <ligand>
        <name>substrate</name>
    </ligand>
</feature>
<protein>
    <recommendedName>
        <fullName evidence="8 9">Triosephosphate isomerase</fullName>
        <shortName evidence="8">TIM</shortName>
        <shortName evidence="8">TPI</shortName>
        <ecNumber evidence="8 9">5.3.1.1</ecNumber>
    </recommendedName>
    <alternativeName>
        <fullName evidence="8">Triose-phosphate isomerase</fullName>
    </alternativeName>
</protein>
<comment type="catalytic activity">
    <reaction evidence="8 9">
        <text>D-glyceraldehyde 3-phosphate = dihydroxyacetone phosphate</text>
        <dbReference type="Rhea" id="RHEA:18585"/>
        <dbReference type="ChEBI" id="CHEBI:57642"/>
        <dbReference type="ChEBI" id="CHEBI:59776"/>
        <dbReference type="EC" id="5.3.1.1"/>
    </reaction>
</comment>
<dbReference type="PROSITE" id="PS00171">
    <property type="entry name" value="TIM_1"/>
    <property type="match status" value="1"/>
</dbReference>
<evidence type="ECO:0000256" key="7">
    <source>
        <dbReference type="ARBA" id="ARBA00023235"/>
    </source>
</evidence>
<feature type="active site" description="Proton acceptor" evidence="8">
    <location>
        <position position="172"/>
    </location>
</feature>
<evidence type="ECO:0000256" key="1">
    <source>
        <dbReference type="ARBA" id="ARBA00004680"/>
    </source>
</evidence>
<evidence type="ECO:0000256" key="5">
    <source>
        <dbReference type="ARBA" id="ARBA00022490"/>
    </source>
</evidence>
<evidence type="ECO:0000313" key="11">
    <source>
        <dbReference type="Proteomes" id="UP000019276"/>
    </source>
</evidence>
<dbReference type="PANTHER" id="PTHR21139">
    <property type="entry name" value="TRIOSEPHOSPHATE ISOMERASE"/>
    <property type="match status" value="1"/>
</dbReference>
<dbReference type="AlphaFoldDB" id="W7QTR4"/>
<dbReference type="GO" id="GO:0006094">
    <property type="term" value="P:gluconeogenesis"/>
    <property type="evidence" value="ECO:0007669"/>
    <property type="project" value="UniProtKB-UniRule"/>
</dbReference>
<keyword evidence="6 8" id="KW-0324">Glycolysis</keyword>
<evidence type="ECO:0000256" key="2">
    <source>
        <dbReference type="ARBA" id="ARBA00004939"/>
    </source>
</evidence>
<keyword evidence="4 8" id="KW-0312">Gluconeogenesis</keyword>
<dbReference type="HAMAP" id="MF_00147_B">
    <property type="entry name" value="TIM_B"/>
    <property type="match status" value="1"/>
</dbReference>
<dbReference type="eggNOG" id="COG0149">
    <property type="taxonomic scope" value="Bacteria"/>
</dbReference>
<comment type="pathway">
    <text evidence="2">Carbohydrate metabolism; erythritol degradation.</text>
</comment>
<evidence type="ECO:0000256" key="9">
    <source>
        <dbReference type="RuleBase" id="RU363013"/>
    </source>
</evidence>
<dbReference type="PATRIC" id="fig|1328313.3.peg.3178"/>
<feature type="binding site" evidence="8">
    <location>
        <position position="218"/>
    </location>
    <ligand>
        <name>substrate</name>
    </ligand>
</feature>
<dbReference type="InterPro" id="IPR020861">
    <property type="entry name" value="Triosephosphate_isomerase_AS"/>
</dbReference>
<dbReference type="FunFam" id="3.20.20.70:FF:000016">
    <property type="entry name" value="Triosephosphate isomerase"/>
    <property type="match status" value="1"/>
</dbReference>
<dbReference type="GO" id="GO:0004807">
    <property type="term" value="F:triose-phosphate isomerase activity"/>
    <property type="evidence" value="ECO:0007669"/>
    <property type="project" value="UniProtKB-UniRule"/>
</dbReference>
<name>W7QTR4_9ALTE</name>
<dbReference type="GO" id="GO:0019563">
    <property type="term" value="P:glycerol catabolic process"/>
    <property type="evidence" value="ECO:0007669"/>
    <property type="project" value="TreeGrafter"/>
</dbReference>
<keyword evidence="7 8" id="KW-0413">Isomerase</keyword>
<dbReference type="EMBL" id="ARZY01000036">
    <property type="protein sequence ID" value="EWH08820.1"/>
    <property type="molecule type" value="Genomic_DNA"/>
</dbReference>
<accession>W7QTR4</accession>
<dbReference type="UniPathway" id="UPA00138"/>
<feature type="binding site" evidence="8">
    <location>
        <begin position="239"/>
        <end position="240"/>
    </location>
    <ligand>
        <name>substrate</name>
    </ligand>
</feature>
<proteinExistence type="inferred from homology"/>
<dbReference type="PANTHER" id="PTHR21139:SF42">
    <property type="entry name" value="TRIOSEPHOSPHATE ISOMERASE"/>
    <property type="match status" value="1"/>
</dbReference>
<dbReference type="Proteomes" id="UP000019276">
    <property type="component" value="Unassembled WGS sequence"/>
</dbReference>
<evidence type="ECO:0000256" key="4">
    <source>
        <dbReference type="ARBA" id="ARBA00022432"/>
    </source>
</evidence>
<reference evidence="10 11" key="1">
    <citation type="journal article" date="2014" name="Genome Announc.">
        <title>Draft Genome Sequence of the Agar-Degrading Bacterium Catenovulum sp. Strain DS-2, Isolated from Intestines of Haliotis diversicolor.</title>
        <authorList>
            <person name="Shan D."/>
            <person name="Li X."/>
            <person name="Gu Z."/>
            <person name="Wei G."/>
            <person name="Gao Z."/>
            <person name="Shao Z."/>
        </authorList>
    </citation>
    <scope>NUCLEOTIDE SEQUENCE [LARGE SCALE GENOMIC DNA]</scope>
    <source>
        <strain evidence="10 11">DS-2</strain>
    </source>
</reference>
<comment type="pathway">
    <text evidence="8 9">Carbohydrate biosynthesis; gluconeogenesis.</text>
</comment>
<dbReference type="SUPFAM" id="SSF51351">
    <property type="entry name" value="Triosephosphate isomerase (TIM)"/>
    <property type="match status" value="1"/>
</dbReference>
<feature type="active site" description="Electrophile" evidence="8">
    <location>
        <position position="101"/>
    </location>
</feature>
<dbReference type="OrthoDB" id="9809429at2"/>
<evidence type="ECO:0000256" key="8">
    <source>
        <dbReference type="HAMAP-Rule" id="MF_00147"/>
    </source>
</evidence>
<dbReference type="PROSITE" id="PS51440">
    <property type="entry name" value="TIM_2"/>
    <property type="match status" value="1"/>
</dbReference>
<dbReference type="InterPro" id="IPR000652">
    <property type="entry name" value="Triosephosphate_isomerase"/>
</dbReference>
<comment type="function">
    <text evidence="8">Involved in the gluconeogenesis. Catalyzes stereospecifically the conversion of dihydroxyacetone phosphate (DHAP) to D-glyceraldehyde-3-phosphate (G3P).</text>
</comment>
<dbReference type="GO" id="GO:0006096">
    <property type="term" value="P:glycolytic process"/>
    <property type="evidence" value="ECO:0007669"/>
    <property type="project" value="UniProtKB-UniRule"/>
</dbReference>
<gene>
    <name evidence="8" type="primary">tpiA</name>
    <name evidence="10" type="ORF">DS2_15569</name>
</gene>
<dbReference type="Gene3D" id="3.20.20.70">
    <property type="entry name" value="Aldolase class I"/>
    <property type="match status" value="1"/>
</dbReference>
<organism evidence="10 11">
    <name type="scientific">Catenovulum agarivorans DS-2</name>
    <dbReference type="NCBI Taxonomy" id="1328313"/>
    <lineage>
        <taxon>Bacteria</taxon>
        <taxon>Pseudomonadati</taxon>
        <taxon>Pseudomonadota</taxon>
        <taxon>Gammaproteobacteria</taxon>
        <taxon>Alteromonadales</taxon>
        <taxon>Alteromonadaceae</taxon>
        <taxon>Catenovulum</taxon>
    </lineage>
</organism>
<dbReference type="STRING" id="1328313.DS2_15569"/>
<comment type="subunit">
    <text evidence="8 9">Homodimer.</text>
</comment>
<dbReference type="EC" id="5.3.1.1" evidence="8 9"/>
<dbReference type="UniPathway" id="UPA00109">
    <property type="reaction ID" value="UER00189"/>
</dbReference>
<dbReference type="InterPro" id="IPR022896">
    <property type="entry name" value="TrioseP_Isoase_bac/euk"/>
</dbReference>
<keyword evidence="11" id="KW-1185">Reference proteome</keyword>
<comment type="similarity">
    <text evidence="3 8 9">Belongs to the triosephosphate isomerase family.</text>
</comment>
<keyword evidence="5 8" id="KW-0963">Cytoplasm</keyword>
<evidence type="ECO:0000256" key="3">
    <source>
        <dbReference type="ARBA" id="ARBA00007422"/>
    </source>
</evidence>
<dbReference type="NCBIfam" id="TIGR00419">
    <property type="entry name" value="tim"/>
    <property type="match status" value="1"/>
</dbReference>
<evidence type="ECO:0000313" key="10">
    <source>
        <dbReference type="EMBL" id="EWH08820.1"/>
    </source>
</evidence>
<comment type="subcellular location">
    <subcellularLocation>
        <location evidence="8 9">Cytoplasm</location>
    </subcellularLocation>
</comment>
<comment type="pathway">
    <text evidence="1 8 9">Carbohydrate degradation; glycolysis; D-glyceraldehyde 3-phosphate from glycerone phosphate: step 1/1.</text>
</comment>
<sequence>MKAQENMIDQRRPIIMANWKLNGDIDLLCKSVSSFVQHAYLAEVVVCPPYLYIRDMLNFLRNSPIKVGGQNISKHDSGAFTGETSARMLKEAGCRYCIIGHSERREIFGENNISCQMKIARALEANLTPVYCIGESQQEYEQGLTEQVLSNQLREALEDMDLTNKNLCIAYEPVWAIGTGKAATPEIAQEVHAFIRKQLTDMYGPETANTIRIMYGGSANKNNAHLLLEQADIDGLLVGGASLDPEHFSTICRSVEQTTKSACL</sequence>
<feature type="binding site" evidence="8">
    <location>
        <position position="178"/>
    </location>
    <ligand>
        <name>substrate</name>
    </ligand>
</feature>
<dbReference type="RefSeq" id="WP_035015774.1">
    <property type="nucleotide sequence ID" value="NZ_ARZY01000036.1"/>
</dbReference>
<dbReference type="Pfam" id="PF00121">
    <property type="entry name" value="TIM"/>
    <property type="match status" value="1"/>
</dbReference>
<comment type="caution">
    <text evidence="10">The sequence shown here is derived from an EMBL/GenBank/DDBJ whole genome shotgun (WGS) entry which is preliminary data.</text>
</comment>
<dbReference type="InterPro" id="IPR035990">
    <property type="entry name" value="TIM_sf"/>
</dbReference>